<dbReference type="OrthoDB" id="7824597at2"/>
<dbReference type="InterPro" id="IPR023157">
    <property type="entry name" value="AGR-C-984p-like_sf"/>
</dbReference>
<organism evidence="1 2">
    <name type="scientific">Frigidibacter albus</name>
    <dbReference type="NCBI Taxonomy" id="1465486"/>
    <lineage>
        <taxon>Bacteria</taxon>
        <taxon>Pseudomonadati</taxon>
        <taxon>Pseudomonadota</taxon>
        <taxon>Alphaproteobacteria</taxon>
        <taxon>Rhodobacterales</taxon>
        <taxon>Paracoccaceae</taxon>
        <taxon>Frigidibacter</taxon>
    </lineage>
</organism>
<protein>
    <submittedName>
        <fullName evidence="1">DUF1217 domain-containing protein</fullName>
    </submittedName>
</protein>
<name>A0A6L8VLR5_9RHOB</name>
<dbReference type="EMBL" id="WWNR01000009">
    <property type="protein sequence ID" value="MZQ90299.1"/>
    <property type="molecule type" value="Genomic_DNA"/>
</dbReference>
<dbReference type="SUPFAM" id="SSF158837">
    <property type="entry name" value="AGR C 984p-like"/>
    <property type="match status" value="1"/>
</dbReference>
<sequence>MSFAPVVPFGGFAGWSFLTRTMEAQKQAFTGQASVQRDTDYFREKIGSVKTAEDLVSDRRLLRVALGAFGLQDDIDSRFFIHKVLSDGTLDTTDLANRLSDKSYYQLASAFAFDLATPGTQVSTFADGIIAAFQDRQFEEAVGGVNGDMRLALNARRELADLAGRQSSEDTKWFTILGSAPLRSLFQTAFGLPASFAGVDLDQQLGTMKDLAERYLGSDKVAQFAEPERVDDLIKLFLLRAQAREVASLSGGAVALSLLQNAQSGSLLSRLA</sequence>
<proteinExistence type="predicted"/>
<reference evidence="1 2" key="1">
    <citation type="submission" date="2020-01" db="EMBL/GenBank/DDBJ databases">
        <title>Frigidibacter albus SP32T (=CGMCC 1.13995T).</title>
        <authorList>
            <person name="Liao X."/>
        </authorList>
    </citation>
    <scope>NUCLEOTIDE SEQUENCE [LARGE SCALE GENOMIC DNA]</scope>
    <source>
        <strain evidence="1 2">SP32</strain>
    </source>
</reference>
<dbReference type="Proteomes" id="UP000477083">
    <property type="component" value="Unassembled WGS sequence"/>
</dbReference>
<comment type="caution">
    <text evidence="1">The sequence shown here is derived from an EMBL/GenBank/DDBJ whole genome shotgun (WGS) entry which is preliminary data.</text>
</comment>
<dbReference type="InterPro" id="IPR010626">
    <property type="entry name" value="DUF1217"/>
</dbReference>
<keyword evidence="2" id="KW-1185">Reference proteome</keyword>
<accession>A0A6L8VLR5</accession>
<dbReference type="Pfam" id="PF06748">
    <property type="entry name" value="DUF1217"/>
    <property type="match status" value="1"/>
</dbReference>
<gene>
    <name evidence="1" type="ORF">GS660_14480</name>
</gene>
<dbReference type="AlphaFoldDB" id="A0A6L8VLR5"/>
<dbReference type="Gene3D" id="1.10.3700.10">
    <property type="entry name" value="AGR C 984p-like"/>
    <property type="match status" value="1"/>
</dbReference>
<dbReference type="RefSeq" id="WP_161347691.1">
    <property type="nucleotide sequence ID" value="NZ_BMGW01000009.1"/>
</dbReference>
<evidence type="ECO:0000313" key="1">
    <source>
        <dbReference type="EMBL" id="MZQ90299.1"/>
    </source>
</evidence>
<evidence type="ECO:0000313" key="2">
    <source>
        <dbReference type="Proteomes" id="UP000477083"/>
    </source>
</evidence>